<evidence type="ECO:0000313" key="1">
    <source>
        <dbReference type="EMBL" id="PPR86233.1"/>
    </source>
</evidence>
<accession>A0A2P5W573</accession>
<sequence length="108" mass="11472">MSMIVVKKVAVVTDKAPATLGSHSQVVVLDVWLISKVLIMSVGFYSKPEVHLDQIEDQTEQVLKNMGEILKAGVANYSAVVKTTIILSFTGSSSFNVSGSSITIGCQG</sequence>
<dbReference type="GO" id="GO:0005829">
    <property type="term" value="C:cytosol"/>
    <property type="evidence" value="ECO:0007669"/>
    <property type="project" value="TreeGrafter"/>
</dbReference>
<dbReference type="GO" id="GO:0019239">
    <property type="term" value="F:deaminase activity"/>
    <property type="evidence" value="ECO:0007669"/>
    <property type="project" value="TreeGrafter"/>
</dbReference>
<reference evidence="1 2" key="1">
    <citation type="submission" date="2015-01" db="EMBL/GenBank/DDBJ databases">
        <title>Genome of allotetraploid Gossypium barbadense reveals genomic plasticity and fiber elongation in cotton evolution.</title>
        <authorList>
            <person name="Chen X."/>
            <person name="Liu X."/>
            <person name="Zhao B."/>
            <person name="Zheng H."/>
            <person name="Hu Y."/>
            <person name="Lu G."/>
            <person name="Yang C."/>
            <person name="Chen J."/>
            <person name="Shan C."/>
            <person name="Zhang L."/>
            <person name="Zhou Y."/>
            <person name="Wang L."/>
            <person name="Guo W."/>
            <person name="Bai Y."/>
            <person name="Ruan J."/>
            <person name="Shangguan X."/>
            <person name="Mao Y."/>
            <person name="Jiang J."/>
            <person name="Zhu Y."/>
            <person name="Lei J."/>
            <person name="Kang H."/>
            <person name="Chen S."/>
            <person name="He X."/>
            <person name="Wang R."/>
            <person name="Wang Y."/>
            <person name="Chen J."/>
            <person name="Wang L."/>
            <person name="Yu S."/>
            <person name="Wang B."/>
            <person name="Wei J."/>
            <person name="Song S."/>
            <person name="Lu X."/>
            <person name="Gao Z."/>
            <person name="Gu W."/>
            <person name="Deng X."/>
            <person name="Ma D."/>
            <person name="Wang S."/>
            <person name="Liang W."/>
            <person name="Fang L."/>
            <person name="Cai C."/>
            <person name="Zhu X."/>
            <person name="Zhou B."/>
            <person name="Zhang Y."/>
            <person name="Chen Z."/>
            <person name="Xu S."/>
            <person name="Zhu R."/>
            <person name="Wang S."/>
            <person name="Zhang T."/>
            <person name="Zhao G."/>
        </authorList>
    </citation>
    <scope>NUCLEOTIDE SEQUENCE [LARGE SCALE GENOMIC DNA]</scope>
    <source>
        <strain evidence="2">cv. Xinhai21</strain>
        <tissue evidence="1">Leaf</tissue>
    </source>
</reference>
<dbReference type="EMBL" id="KZ669073">
    <property type="protein sequence ID" value="PPR86233.1"/>
    <property type="molecule type" value="Genomic_DNA"/>
</dbReference>
<protein>
    <submittedName>
        <fullName evidence="1">Uncharacterized protein</fullName>
    </submittedName>
</protein>
<dbReference type="PANTHER" id="PTHR11803">
    <property type="entry name" value="2-IMINOBUTANOATE/2-IMINOPROPANOATE DEAMINASE RIDA"/>
    <property type="match status" value="1"/>
</dbReference>
<dbReference type="AlphaFoldDB" id="A0A2P5W573"/>
<gene>
    <name evidence="1" type="ORF">GOBAR_AA34456</name>
</gene>
<name>A0A2P5W573_GOSBA</name>
<proteinExistence type="predicted"/>
<dbReference type="InterPro" id="IPR035959">
    <property type="entry name" value="RutC-like_sf"/>
</dbReference>
<organism evidence="1 2">
    <name type="scientific">Gossypium barbadense</name>
    <name type="common">Sea Island cotton</name>
    <name type="synonym">Hibiscus barbadensis</name>
    <dbReference type="NCBI Taxonomy" id="3634"/>
    <lineage>
        <taxon>Eukaryota</taxon>
        <taxon>Viridiplantae</taxon>
        <taxon>Streptophyta</taxon>
        <taxon>Embryophyta</taxon>
        <taxon>Tracheophyta</taxon>
        <taxon>Spermatophyta</taxon>
        <taxon>Magnoliopsida</taxon>
        <taxon>eudicotyledons</taxon>
        <taxon>Gunneridae</taxon>
        <taxon>Pentapetalae</taxon>
        <taxon>rosids</taxon>
        <taxon>malvids</taxon>
        <taxon>Malvales</taxon>
        <taxon>Malvaceae</taxon>
        <taxon>Malvoideae</taxon>
        <taxon>Gossypium</taxon>
    </lineage>
</organism>
<dbReference type="OrthoDB" id="309640at2759"/>
<dbReference type="GO" id="GO:0005739">
    <property type="term" value="C:mitochondrion"/>
    <property type="evidence" value="ECO:0007669"/>
    <property type="project" value="TreeGrafter"/>
</dbReference>
<dbReference type="Gene3D" id="3.30.1330.40">
    <property type="entry name" value="RutC-like"/>
    <property type="match status" value="1"/>
</dbReference>
<dbReference type="CDD" id="cd00448">
    <property type="entry name" value="YjgF_YER057c_UK114_family"/>
    <property type="match status" value="1"/>
</dbReference>
<dbReference type="PANTHER" id="PTHR11803:SF39">
    <property type="entry name" value="2-IMINOBUTANOATE_2-IMINOPROPANOATE DEAMINASE"/>
    <property type="match status" value="1"/>
</dbReference>
<dbReference type="InterPro" id="IPR006175">
    <property type="entry name" value="YjgF/YER057c/UK114"/>
</dbReference>
<evidence type="ECO:0000313" key="2">
    <source>
        <dbReference type="Proteomes" id="UP000239757"/>
    </source>
</evidence>
<dbReference type="Proteomes" id="UP000239757">
    <property type="component" value="Unassembled WGS sequence"/>
</dbReference>
<dbReference type="SUPFAM" id="SSF55298">
    <property type="entry name" value="YjgF-like"/>
    <property type="match status" value="1"/>
</dbReference>